<protein>
    <submittedName>
        <fullName evidence="1">Uncharacterized protein</fullName>
    </submittedName>
</protein>
<keyword evidence="2" id="KW-1185">Reference proteome</keyword>
<name>A0ABQ2F535_9DEIO</name>
<proteinExistence type="predicted"/>
<organism evidence="1 2">
    <name type="scientific">Deinococcus malanensis</name>
    <dbReference type="NCBI Taxonomy" id="1706855"/>
    <lineage>
        <taxon>Bacteria</taxon>
        <taxon>Thermotogati</taxon>
        <taxon>Deinococcota</taxon>
        <taxon>Deinococci</taxon>
        <taxon>Deinococcales</taxon>
        <taxon>Deinococcaceae</taxon>
        <taxon>Deinococcus</taxon>
    </lineage>
</organism>
<dbReference type="Proteomes" id="UP000647587">
    <property type="component" value="Unassembled WGS sequence"/>
</dbReference>
<sequence>MGMISSATMVMPIARTTEAYWLPNMLAAHGFIKSISGRGYKQLGKESMAPGHDMYAFERGSTKLMVIAQHYDRSGIISFTSKALPTTVLLTVVTSAK</sequence>
<gene>
    <name evidence="1" type="ORF">GCM10008955_40590</name>
</gene>
<dbReference type="EMBL" id="BMPP01000034">
    <property type="protein sequence ID" value="GGK42725.1"/>
    <property type="molecule type" value="Genomic_DNA"/>
</dbReference>
<comment type="caution">
    <text evidence="1">The sequence shown here is derived from an EMBL/GenBank/DDBJ whole genome shotgun (WGS) entry which is preliminary data.</text>
</comment>
<evidence type="ECO:0000313" key="1">
    <source>
        <dbReference type="EMBL" id="GGK42725.1"/>
    </source>
</evidence>
<reference evidence="2" key="1">
    <citation type="journal article" date="2019" name="Int. J. Syst. Evol. Microbiol.">
        <title>The Global Catalogue of Microorganisms (GCM) 10K type strain sequencing project: providing services to taxonomists for standard genome sequencing and annotation.</title>
        <authorList>
            <consortium name="The Broad Institute Genomics Platform"/>
            <consortium name="The Broad Institute Genome Sequencing Center for Infectious Disease"/>
            <person name="Wu L."/>
            <person name="Ma J."/>
        </authorList>
    </citation>
    <scope>NUCLEOTIDE SEQUENCE [LARGE SCALE GENOMIC DNA]</scope>
    <source>
        <strain evidence="2">JCM 30331</strain>
    </source>
</reference>
<accession>A0ABQ2F535</accession>
<evidence type="ECO:0000313" key="2">
    <source>
        <dbReference type="Proteomes" id="UP000647587"/>
    </source>
</evidence>